<proteinExistence type="inferred from homology"/>
<dbReference type="Proteomes" id="UP001345219">
    <property type="component" value="Chromosome 22"/>
</dbReference>
<dbReference type="InterPro" id="IPR016024">
    <property type="entry name" value="ARM-type_fold"/>
</dbReference>
<comment type="similarity">
    <text evidence="1">Belongs to the exportin family.</text>
</comment>
<dbReference type="AlphaFoldDB" id="A0AAN7KX92"/>
<sequence>MADPNSVANNVAGAIVALLGWSSSADDRKAAVSFLESFKAGDVRILASASIALAKKDSPSEIKLQAFKLLQHLVRQRWEELSPEERINFANIAVELMSESANSSEQWAIKSQTAVLIAEIVRREGLNLWKQLLPSLSSLASNGPIQTELVAMMLRWLPEDITVHNDDLEGSRRRSLLRELTRSLPDILPLLYTLLERHFGAVVSEAERQQFDIAKQHVTAVMAILNAINAYAEWAPLLELANHKIIHGCSILLSYPDFRLHACEFFKLVSGRKRSTDVPVVESNVAMRSVFEILMNVSREFLNRSASNIDESEYKFAENICESMASLGSSYLHCIAEDDSALSLYLQLMFGFFQHFKFVLHKQSLPFWLALMRWISPKPKVYLNSLGGSSAAFGGSFGSGPGVKIDKKRLLNFIHDDICTAILETSFVRLVKKENVLPATVASLGAMELWTDDFEGKDDFGQYRSRLLELVRFVAASSPLIAGAKVAERIISIITNPVLPTQDLAVIESMHLALDNVVNGVFGHDYLDGSSEVQMATCTQFEGLLQHLLALKWTEPAFVEELGHYVESLGLFLKYSPNAVGSVISKLFELLTSLPFAVKDPSTSSAWHARLQICTSFIRIAKDADKSILPHMKGIADTMASLQREGCLRRAEHNIFGEAFIVMGSVAGVQQQQEVLTWLLEPLSQQWVQLDWQNNYLSDPSGLIRLCTESSVMWSIFHTVTFFEKALKRTKLRKAHVYSLSESTGSPAISHPMASHLSWMLPPLLKLLRVIHSLWSPSVVQALPMKTKVAMTMSETEMANLLGEGHPNSSKTGLTFDDMTSEGHAEPNENEIRNWLKGVRESSYNILGLAMEIEETFYKCIDAQSVAVALMENIQSMDFRHIKQLVHAVIVHLVKSCPPDSWEIWLDKLLHPLFIHSQLALSISWSSLLNEGRAKIPDSLYISVDDLKLEVIEERILRDLTREMSTLFFLIASPSLNKGIPYLEQPGNTNHADLSSLKELDSFSKSSMVSFLLTHGSLVPGLQICLEVLRLNDGETTSRFVSSFWSRVVLLSISTDNAELREFVCKDLFSAFIHALSLESNAVISIDLISLCREIFVYLSDRDPAPRQVLLSLPYMKSQDLAAFEEALRKTSRASEQFKLMKNLLILATGNMLEALTAHKSFY</sequence>
<keyword evidence="4" id="KW-1185">Reference proteome</keyword>
<dbReference type="GO" id="GO:0005737">
    <property type="term" value="C:cytoplasm"/>
    <property type="evidence" value="ECO:0007669"/>
    <property type="project" value="TreeGrafter"/>
</dbReference>
<dbReference type="EMBL" id="JAXIOK010000004">
    <property type="protein sequence ID" value="KAK4773099.1"/>
    <property type="molecule type" value="Genomic_DNA"/>
</dbReference>
<dbReference type="Pfam" id="PF08389">
    <property type="entry name" value="Xpo1"/>
    <property type="match status" value="1"/>
</dbReference>
<dbReference type="InterPro" id="IPR045065">
    <property type="entry name" value="XPO1/5"/>
</dbReference>
<dbReference type="SUPFAM" id="SSF48371">
    <property type="entry name" value="ARM repeat"/>
    <property type="match status" value="1"/>
</dbReference>
<evidence type="ECO:0000256" key="1">
    <source>
        <dbReference type="ARBA" id="ARBA00009466"/>
    </source>
</evidence>
<comment type="caution">
    <text evidence="3">The sequence shown here is derived from an EMBL/GenBank/DDBJ whole genome shotgun (WGS) entry which is preliminary data.</text>
</comment>
<dbReference type="GO" id="GO:0031267">
    <property type="term" value="F:small GTPase binding"/>
    <property type="evidence" value="ECO:0007669"/>
    <property type="project" value="InterPro"/>
</dbReference>
<gene>
    <name evidence="3" type="ORF">SAY87_028118</name>
</gene>
<evidence type="ECO:0000313" key="3">
    <source>
        <dbReference type="EMBL" id="KAK4773099.1"/>
    </source>
</evidence>
<name>A0AAN7KX92_9MYRT</name>
<evidence type="ECO:0000259" key="2">
    <source>
        <dbReference type="PROSITE" id="PS50166"/>
    </source>
</evidence>
<dbReference type="GO" id="GO:0042565">
    <property type="term" value="C:RNA nuclear export complex"/>
    <property type="evidence" value="ECO:0007669"/>
    <property type="project" value="TreeGrafter"/>
</dbReference>
<organism evidence="3 4">
    <name type="scientific">Trapa incisa</name>
    <dbReference type="NCBI Taxonomy" id="236973"/>
    <lineage>
        <taxon>Eukaryota</taxon>
        <taxon>Viridiplantae</taxon>
        <taxon>Streptophyta</taxon>
        <taxon>Embryophyta</taxon>
        <taxon>Tracheophyta</taxon>
        <taxon>Spermatophyta</taxon>
        <taxon>Magnoliopsida</taxon>
        <taxon>eudicotyledons</taxon>
        <taxon>Gunneridae</taxon>
        <taxon>Pentapetalae</taxon>
        <taxon>rosids</taxon>
        <taxon>malvids</taxon>
        <taxon>Myrtales</taxon>
        <taxon>Lythraceae</taxon>
        <taxon>Trapa</taxon>
    </lineage>
</organism>
<accession>A0AAN7KX92</accession>
<dbReference type="Pfam" id="PF19273">
    <property type="entry name" value="Exportin-5"/>
    <property type="match status" value="1"/>
</dbReference>
<dbReference type="GO" id="GO:0006405">
    <property type="term" value="P:RNA export from nucleus"/>
    <property type="evidence" value="ECO:0007669"/>
    <property type="project" value="TreeGrafter"/>
</dbReference>
<evidence type="ECO:0000313" key="4">
    <source>
        <dbReference type="Proteomes" id="UP001345219"/>
    </source>
</evidence>
<feature type="domain" description="Importin N-terminal" evidence="2">
    <location>
        <begin position="31"/>
        <end position="99"/>
    </location>
</feature>
<dbReference type="InterPro" id="IPR045478">
    <property type="entry name" value="Exportin-5_C"/>
</dbReference>
<dbReference type="PANTHER" id="PTHR11223:SF3">
    <property type="entry name" value="EXPORTIN-5"/>
    <property type="match status" value="1"/>
</dbReference>
<dbReference type="PANTHER" id="PTHR11223">
    <property type="entry name" value="EXPORTIN 1/5"/>
    <property type="match status" value="1"/>
</dbReference>
<dbReference type="Gene3D" id="1.25.10.10">
    <property type="entry name" value="Leucine-rich Repeat Variant"/>
    <property type="match status" value="2"/>
</dbReference>
<dbReference type="GO" id="GO:0006611">
    <property type="term" value="P:protein export from nucleus"/>
    <property type="evidence" value="ECO:0007669"/>
    <property type="project" value="InterPro"/>
</dbReference>
<protein>
    <recommendedName>
        <fullName evidence="2">Importin N-terminal domain-containing protein</fullName>
    </recommendedName>
</protein>
<dbReference type="InterPro" id="IPR001494">
    <property type="entry name" value="Importin-beta_N"/>
</dbReference>
<dbReference type="GO" id="GO:0005634">
    <property type="term" value="C:nucleus"/>
    <property type="evidence" value="ECO:0007669"/>
    <property type="project" value="TreeGrafter"/>
</dbReference>
<reference evidence="3 4" key="1">
    <citation type="journal article" date="2023" name="Hortic Res">
        <title>Pangenome of water caltrop reveals structural variations and asymmetric subgenome divergence after allopolyploidization.</title>
        <authorList>
            <person name="Zhang X."/>
            <person name="Chen Y."/>
            <person name="Wang L."/>
            <person name="Yuan Y."/>
            <person name="Fang M."/>
            <person name="Shi L."/>
            <person name="Lu R."/>
            <person name="Comes H.P."/>
            <person name="Ma Y."/>
            <person name="Chen Y."/>
            <person name="Huang G."/>
            <person name="Zhou Y."/>
            <person name="Zheng Z."/>
            <person name="Qiu Y."/>
        </authorList>
    </citation>
    <scope>NUCLEOTIDE SEQUENCE [LARGE SCALE GENOMIC DNA]</scope>
    <source>
        <tissue evidence="3">Roots</tissue>
    </source>
</reference>
<dbReference type="GO" id="GO:0005049">
    <property type="term" value="F:nuclear export signal receptor activity"/>
    <property type="evidence" value="ECO:0007669"/>
    <property type="project" value="InterPro"/>
</dbReference>
<dbReference type="PROSITE" id="PS50166">
    <property type="entry name" value="IMPORTIN_B_NT"/>
    <property type="match status" value="1"/>
</dbReference>
<dbReference type="InterPro" id="IPR013598">
    <property type="entry name" value="Exportin-1/Importin-b-like"/>
</dbReference>
<dbReference type="GO" id="GO:0003723">
    <property type="term" value="F:RNA binding"/>
    <property type="evidence" value="ECO:0007669"/>
    <property type="project" value="TreeGrafter"/>
</dbReference>
<dbReference type="InterPro" id="IPR011989">
    <property type="entry name" value="ARM-like"/>
</dbReference>